<comment type="pathway">
    <text evidence="1 9">Cofactor biosynthesis; ubiquinone biosynthesis.</text>
</comment>
<evidence type="ECO:0000256" key="2">
    <source>
        <dbReference type="ARBA" id="ARBA00022475"/>
    </source>
</evidence>
<dbReference type="Pfam" id="PF03232">
    <property type="entry name" value="COQ7"/>
    <property type="match status" value="1"/>
</dbReference>
<evidence type="ECO:0000256" key="8">
    <source>
        <dbReference type="ARBA" id="ARBA00023136"/>
    </source>
</evidence>
<evidence type="ECO:0000256" key="5">
    <source>
        <dbReference type="ARBA" id="ARBA00023002"/>
    </source>
</evidence>
<keyword evidence="4 9" id="KW-0479">Metal-binding</keyword>
<feature type="binding site" evidence="9">
    <location>
        <position position="88"/>
    </location>
    <ligand>
        <name>Fe cation</name>
        <dbReference type="ChEBI" id="CHEBI:24875"/>
        <label>2</label>
    </ligand>
</feature>
<dbReference type="RefSeq" id="WP_168877525.1">
    <property type="nucleotide sequence ID" value="NZ_JABAIM010000002.1"/>
</dbReference>
<dbReference type="Gene3D" id="1.20.1260.10">
    <property type="match status" value="1"/>
</dbReference>
<comment type="catalytic activity">
    <reaction evidence="9">
        <text>a 5-methoxy-2-methyl-3-(all-trans-polyprenyl)benzene-1,4-diol + AH2 + O2 = a 3-demethylubiquinol + A + H2O</text>
        <dbReference type="Rhea" id="RHEA:50908"/>
        <dbReference type="Rhea" id="RHEA-COMP:10859"/>
        <dbReference type="Rhea" id="RHEA-COMP:10914"/>
        <dbReference type="ChEBI" id="CHEBI:13193"/>
        <dbReference type="ChEBI" id="CHEBI:15377"/>
        <dbReference type="ChEBI" id="CHEBI:15379"/>
        <dbReference type="ChEBI" id="CHEBI:17499"/>
        <dbReference type="ChEBI" id="CHEBI:84167"/>
        <dbReference type="ChEBI" id="CHEBI:84422"/>
        <dbReference type="EC" id="1.14.99.60"/>
    </reaction>
</comment>
<dbReference type="InterPro" id="IPR047809">
    <property type="entry name" value="COQ7_proteobact"/>
</dbReference>
<evidence type="ECO:0000313" key="11">
    <source>
        <dbReference type="Proteomes" id="UP000587991"/>
    </source>
</evidence>
<evidence type="ECO:0000256" key="4">
    <source>
        <dbReference type="ARBA" id="ARBA00022723"/>
    </source>
</evidence>
<dbReference type="InterPro" id="IPR011566">
    <property type="entry name" value="Ubq_synth_Coq7"/>
</dbReference>
<feature type="binding site" evidence="9">
    <location>
        <position position="172"/>
    </location>
    <ligand>
        <name>Fe cation</name>
        <dbReference type="ChEBI" id="CHEBI:24875"/>
        <label>1</label>
    </ligand>
</feature>
<evidence type="ECO:0000256" key="9">
    <source>
        <dbReference type="HAMAP-Rule" id="MF_01658"/>
    </source>
</evidence>
<evidence type="ECO:0000256" key="1">
    <source>
        <dbReference type="ARBA" id="ARBA00004749"/>
    </source>
</evidence>
<dbReference type="InterPro" id="IPR012347">
    <property type="entry name" value="Ferritin-like"/>
</dbReference>
<dbReference type="PANTHER" id="PTHR11237">
    <property type="entry name" value="COENZYME Q10 BIOSYNTHESIS PROTEIN 7"/>
    <property type="match status" value="1"/>
</dbReference>
<organism evidence="10 11">
    <name type="scientific">Leeia aquatica</name>
    <dbReference type="NCBI Taxonomy" id="2725557"/>
    <lineage>
        <taxon>Bacteria</taxon>
        <taxon>Pseudomonadati</taxon>
        <taxon>Pseudomonadota</taxon>
        <taxon>Betaproteobacteria</taxon>
        <taxon>Neisseriales</taxon>
        <taxon>Leeiaceae</taxon>
        <taxon>Leeia</taxon>
    </lineage>
</organism>
<keyword evidence="8 9" id="KW-0472">Membrane</keyword>
<evidence type="ECO:0000256" key="3">
    <source>
        <dbReference type="ARBA" id="ARBA00022688"/>
    </source>
</evidence>
<keyword evidence="3 9" id="KW-0831">Ubiquinone biosynthesis</keyword>
<feature type="binding site" evidence="9">
    <location>
        <position position="58"/>
    </location>
    <ligand>
        <name>Fe cation</name>
        <dbReference type="ChEBI" id="CHEBI:24875"/>
        <label>1</label>
    </ligand>
</feature>
<dbReference type="NCBIfam" id="NF033656">
    <property type="entry name" value="DMQ_monoox_COQ7"/>
    <property type="match status" value="1"/>
</dbReference>
<dbReference type="InterPro" id="IPR009078">
    <property type="entry name" value="Ferritin-like_SF"/>
</dbReference>
<name>A0A847SEN6_9NEIS</name>
<feature type="binding site" evidence="9">
    <location>
        <position position="91"/>
    </location>
    <ligand>
        <name>Fe cation</name>
        <dbReference type="ChEBI" id="CHEBI:24875"/>
        <label>1</label>
    </ligand>
</feature>
<comment type="subcellular location">
    <subcellularLocation>
        <location evidence="9">Cell membrane</location>
        <topology evidence="9">Peripheral membrane protein</topology>
    </subcellularLocation>
</comment>
<sequence>MLPKLDQLIVEFDKGVRTLLAPAHSRRPHPDQDIPDCELSDAERKHAARLMRINHCGEVCAQALYQGQALTARDPANQHAFTEAAFEEIEHLAWTERRIHELGGRTSLLNPLWYTGSLAIGITAGLLGDKWNLGFLSETEQQVARHLEEHLQKLPEHDQKSQAILAQMKTDELHHAEQADEHGAAPLPAPVKALMKLSSKVMTRSSYWL</sequence>
<feature type="binding site" evidence="9">
    <location>
        <position position="172"/>
    </location>
    <ligand>
        <name>Fe cation</name>
        <dbReference type="ChEBI" id="CHEBI:24875"/>
        <label>2</label>
    </ligand>
</feature>
<keyword evidence="5 9" id="KW-0560">Oxidoreductase</keyword>
<protein>
    <recommendedName>
        <fullName evidence="9">3-demethoxyubiquinol 3-hydroxylase</fullName>
        <shortName evidence="9">DMQ hydroxylase</shortName>
        <ecNumber evidence="9">1.14.99.60</ecNumber>
    </recommendedName>
    <alternativeName>
        <fullName evidence="9">2-nonaprenyl-3-methyl-6-methoxy-1,4-benzoquinol hydroxylase</fullName>
    </alternativeName>
</protein>
<feature type="binding site" evidence="9">
    <location>
        <position position="175"/>
    </location>
    <ligand>
        <name>Fe cation</name>
        <dbReference type="ChEBI" id="CHEBI:24875"/>
        <label>2</label>
    </ligand>
</feature>
<keyword evidence="6 9" id="KW-0408">Iron</keyword>
<proteinExistence type="inferred from homology"/>
<accession>A0A847SEN6</accession>
<dbReference type="GO" id="GO:0008682">
    <property type="term" value="F:3-demethoxyubiquinol 3-hydroxylase activity"/>
    <property type="evidence" value="ECO:0007669"/>
    <property type="project" value="UniProtKB-EC"/>
</dbReference>
<gene>
    <name evidence="9 10" type="primary">coq7</name>
    <name evidence="10" type="ORF">HF682_12080</name>
</gene>
<dbReference type="PANTHER" id="PTHR11237:SF4">
    <property type="entry name" value="5-DEMETHOXYUBIQUINONE HYDROXYLASE, MITOCHONDRIAL"/>
    <property type="match status" value="1"/>
</dbReference>
<reference evidence="10 11" key="1">
    <citation type="submission" date="2020-04" db="EMBL/GenBank/DDBJ databases">
        <title>Draft genome of Leeia sp. IMCC25680.</title>
        <authorList>
            <person name="Song J."/>
            <person name="Cho J.-C."/>
        </authorList>
    </citation>
    <scope>NUCLEOTIDE SEQUENCE [LARGE SCALE GENOMIC DNA]</scope>
    <source>
        <strain evidence="10 11">IMCC25680</strain>
    </source>
</reference>
<dbReference type="GO" id="GO:0005886">
    <property type="term" value="C:plasma membrane"/>
    <property type="evidence" value="ECO:0007669"/>
    <property type="project" value="UniProtKB-SubCell"/>
</dbReference>
<feature type="binding site" evidence="9">
    <location>
        <position position="88"/>
    </location>
    <ligand>
        <name>Fe cation</name>
        <dbReference type="ChEBI" id="CHEBI:24875"/>
        <label>1</label>
    </ligand>
</feature>
<dbReference type="Proteomes" id="UP000587991">
    <property type="component" value="Unassembled WGS sequence"/>
</dbReference>
<keyword evidence="7 9" id="KW-0503">Monooxygenase</keyword>
<dbReference type="EMBL" id="JABAIM010000002">
    <property type="protein sequence ID" value="NLR75896.1"/>
    <property type="molecule type" value="Genomic_DNA"/>
</dbReference>
<keyword evidence="2 9" id="KW-1003">Cell membrane</keyword>
<evidence type="ECO:0000256" key="7">
    <source>
        <dbReference type="ARBA" id="ARBA00023033"/>
    </source>
</evidence>
<evidence type="ECO:0000313" key="10">
    <source>
        <dbReference type="EMBL" id="NLR75896.1"/>
    </source>
</evidence>
<keyword evidence="11" id="KW-1185">Reference proteome</keyword>
<dbReference type="GO" id="GO:0046872">
    <property type="term" value="F:metal ion binding"/>
    <property type="evidence" value="ECO:0007669"/>
    <property type="project" value="UniProtKB-KW"/>
</dbReference>
<comment type="caution">
    <text evidence="10">The sequence shown here is derived from an EMBL/GenBank/DDBJ whole genome shotgun (WGS) entry which is preliminary data.</text>
</comment>
<dbReference type="AlphaFoldDB" id="A0A847SEN6"/>
<dbReference type="CDD" id="cd01042">
    <property type="entry name" value="DMQH"/>
    <property type="match status" value="1"/>
</dbReference>
<feature type="binding site" evidence="9">
    <location>
        <position position="140"/>
    </location>
    <ligand>
        <name>Fe cation</name>
        <dbReference type="ChEBI" id="CHEBI:24875"/>
        <label>2</label>
    </ligand>
</feature>
<dbReference type="SUPFAM" id="SSF47240">
    <property type="entry name" value="Ferritin-like"/>
    <property type="match status" value="1"/>
</dbReference>
<comment type="function">
    <text evidence="9">Catalyzes the hydroxylation of 2-nonaprenyl-3-methyl-6-methoxy-1,4-benzoquinol during ubiquinone biosynthesis.</text>
</comment>
<dbReference type="UniPathway" id="UPA00232"/>
<dbReference type="GO" id="GO:0006744">
    <property type="term" value="P:ubiquinone biosynthetic process"/>
    <property type="evidence" value="ECO:0007669"/>
    <property type="project" value="UniProtKB-UniRule"/>
</dbReference>
<comment type="cofactor">
    <cofactor evidence="9">
        <name>Fe cation</name>
        <dbReference type="ChEBI" id="CHEBI:24875"/>
    </cofactor>
    <text evidence="9">Binds 2 iron ions per subunit.</text>
</comment>
<comment type="similarity">
    <text evidence="9">Belongs to the COQ7 family.</text>
</comment>
<evidence type="ECO:0000256" key="6">
    <source>
        <dbReference type="ARBA" id="ARBA00023004"/>
    </source>
</evidence>
<dbReference type="EC" id="1.14.99.60" evidence="9"/>
<dbReference type="HAMAP" id="MF_01658">
    <property type="entry name" value="COQ7"/>
    <property type="match status" value="1"/>
</dbReference>